<name>A0A024GHF1_9STRA</name>
<feature type="coiled-coil region" evidence="1">
    <location>
        <begin position="236"/>
        <end position="287"/>
    </location>
</feature>
<dbReference type="InParanoid" id="A0A024GHF1"/>
<dbReference type="Proteomes" id="UP000053237">
    <property type="component" value="Unassembled WGS sequence"/>
</dbReference>
<evidence type="ECO:0000256" key="1">
    <source>
        <dbReference type="SAM" id="Coils"/>
    </source>
</evidence>
<protein>
    <submittedName>
        <fullName evidence="2">Uncharacterized protein</fullName>
    </submittedName>
</protein>
<keyword evidence="1" id="KW-0175">Coiled coil</keyword>
<comment type="caution">
    <text evidence="2">The sequence shown here is derived from an EMBL/GenBank/DDBJ whole genome shotgun (WGS) entry which is preliminary data.</text>
</comment>
<evidence type="ECO:0000313" key="3">
    <source>
        <dbReference type="Proteomes" id="UP000053237"/>
    </source>
</evidence>
<gene>
    <name evidence="2" type="ORF">BN9_070640</name>
</gene>
<organism evidence="2 3">
    <name type="scientific">Albugo candida</name>
    <dbReference type="NCBI Taxonomy" id="65357"/>
    <lineage>
        <taxon>Eukaryota</taxon>
        <taxon>Sar</taxon>
        <taxon>Stramenopiles</taxon>
        <taxon>Oomycota</taxon>
        <taxon>Peronosporomycetes</taxon>
        <taxon>Albuginales</taxon>
        <taxon>Albuginaceae</taxon>
        <taxon>Albugo</taxon>
    </lineage>
</organism>
<dbReference type="EMBL" id="CAIX01000117">
    <property type="protein sequence ID" value="CCI46135.1"/>
    <property type="molecule type" value="Genomic_DNA"/>
</dbReference>
<accession>A0A024GHF1</accession>
<proteinExistence type="predicted"/>
<dbReference type="AlphaFoldDB" id="A0A024GHF1"/>
<evidence type="ECO:0000313" key="2">
    <source>
        <dbReference type="EMBL" id="CCI46135.1"/>
    </source>
</evidence>
<reference evidence="2 3" key="1">
    <citation type="submission" date="2012-05" db="EMBL/GenBank/DDBJ databases">
        <title>Recombination and specialization in a pathogen metapopulation.</title>
        <authorList>
            <person name="Gardiner A."/>
            <person name="Kemen E."/>
            <person name="Schultz-Larsen T."/>
            <person name="MacLean D."/>
            <person name="Van Oosterhout C."/>
            <person name="Jones J.D.G."/>
        </authorList>
    </citation>
    <scope>NUCLEOTIDE SEQUENCE [LARGE SCALE GENOMIC DNA]</scope>
    <source>
        <strain evidence="2 3">Ac Nc2</strain>
    </source>
</reference>
<keyword evidence="3" id="KW-1185">Reference proteome</keyword>
<sequence>MQMFSSWRPEGLDQMPVEAYKSSLPSGFSIINAFNISDVDISQKVEPFLHLRASKQVDRNEHIACEIDFDWEQCEYTCKQIHFQFSATVRHVEIYASGFKSTPWGEQEESNFYIQTLRGCRSSSANPTNLFFFETKLTKNYNFDRLYACKLKCISLTSNEAELQLSNLKLKWEIVPKVQQKAQHAVDNTRLYDSMERLNIANVATMPHLSHEAILKLGLVQNSFTEQIICRFEQSMEIVMERLKLAEERLELLEEQVRKQGATATQVEELRERHAALARQMADILEGNHT</sequence>